<gene>
    <name evidence="1" type="ORF">PIN31115_02069</name>
</gene>
<protein>
    <submittedName>
        <fullName evidence="1">Uncharacterized protein</fullName>
    </submittedName>
</protein>
<dbReference type="EMBL" id="CABPSI010000002">
    <property type="protein sequence ID" value="VVE00318.1"/>
    <property type="molecule type" value="Genomic_DNA"/>
</dbReference>
<name>A0A5E4UK03_9BURK</name>
<evidence type="ECO:0000313" key="2">
    <source>
        <dbReference type="Proteomes" id="UP000333828"/>
    </source>
</evidence>
<evidence type="ECO:0000313" key="1">
    <source>
        <dbReference type="EMBL" id="VVE00318.1"/>
    </source>
</evidence>
<accession>A0A5E4UK03</accession>
<organism evidence="1 2">
    <name type="scientific">Pandoraea iniqua</name>
    <dbReference type="NCBI Taxonomy" id="2508288"/>
    <lineage>
        <taxon>Bacteria</taxon>
        <taxon>Pseudomonadati</taxon>
        <taxon>Pseudomonadota</taxon>
        <taxon>Betaproteobacteria</taxon>
        <taxon>Burkholderiales</taxon>
        <taxon>Burkholderiaceae</taxon>
        <taxon>Pandoraea</taxon>
    </lineage>
</organism>
<dbReference type="AlphaFoldDB" id="A0A5E4UK03"/>
<sequence>MTQGIGNNNLGSVASNVIEPIKRIPDQLSEAHEAVSALLDAVERVSMRVSSISDGAPPEAIEGTSAITCEPECVAAIDYLIGRIRLATARAHSVADRVRL</sequence>
<proteinExistence type="predicted"/>
<dbReference type="RefSeq" id="WP_150683955.1">
    <property type="nucleotide sequence ID" value="NZ_CABPSI010000002.1"/>
</dbReference>
<keyword evidence="2" id="KW-1185">Reference proteome</keyword>
<dbReference type="Proteomes" id="UP000333828">
    <property type="component" value="Unassembled WGS sequence"/>
</dbReference>
<reference evidence="1 2" key="1">
    <citation type="submission" date="2019-08" db="EMBL/GenBank/DDBJ databases">
        <authorList>
            <person name="Peeters C."/>
        </authorList>
    </citation>
    <scope>NUCLEOTIDE SEQUENCE [LARGE SCALE GENOMIC DNA]</scope>
    <source>
        <strain evidence="1 2">LMG 31115</strain>
    </source>
</reference>